<accession>A0A6M3X5I8</accession>
<reference evidence="1" key="1">
    <citation type="submission" date="2020-03" db="EMBL/GenBank/DDBJ databases">
        <title>The deep terrestrial virosphere.</title>
        <authorList>
            <person name="Holmfeldt K."/>
            <person name="Nilsson E."/>
            <person name="Simone D."/>
            <person name="Lopez-Fernandez M."/>
            <person name="Wu X."/>
            <person name="de Brujin I."/>
            <person name="Lundin D."/>
            <person name="Andersson A."/>
            <person name="Bertilsson S."/>
            <person name="Dopson M."/>
        </authorList>
    </citation>
    <scope>NUCLEOTIDE SEQUENCE</scope>
    <source>
        <strain evidence="1">MM171B02587</strain>
    </source>
</reference>
<evidence type="ECO:0000313" key="1">
    <source>
        <dbReference type="EMBL" id="QJH93060.1"/>
    </source>
</evidence>
<gene>
    <name evidence="1" type="ORF">MM171B02587_0010</name>
</gene>
<protein>
    <submittedName>
        <fullName evidence="1">Uncharacterized protein</fullName>
    </submittedName>
</protein>
<dbReference type="AlphaFoldDB" id="A0A6M3X5I8"/>
<proteinExistence type="predicted"/>
<dbReference type="EMBL" id="MT143942">
    <property type="protein sequence ID" value="QJH93060.1"/>
    <property type="molecule type" value="Genomic_DNA"/>
</dbReference>
<dbReference type="SUPFAM" id="SSF57938">
    <property type="entry name" value="DnaJ/Hsp40 cysteine-rich domain"/>
    <property type="match status" value="1"/>
</dbReference>
<name>A0A6M3X5I8_9ZZZZ</name>
<sequence>MSEKDKTTRKILCPICEGGGSRWEMGVRGVGGYYSTCWTCKGKGEVQKEVDDNEYYYDRLKRRHQKGYKKSSAKEQEKKNKIVADAFDIPPVDYTTPQGRIALLTAIHESRYKDYFRRIIHEDKISILLLIGYKGQQDGGFSFDPRKDLLLDEVYQIIIDPPPWKESRSWKERNSVLVKNLRYY</sequence>
<organism evidence="1">
    <name type="scientific">viral metagenome</name>
    <dbReference type="NCBI Taxonomy" id="1070528"/>
    <lineage>
        <taxon>unclassified sequences</taxon>
        <taxon>metagenomes</taxon>
        <taxon>organismal metagenomes</taxon>
    </lineage>
</organism>
<dbReference type="InterPro" id="IPR036410">
    <property type="entry name" value="HSP_DnaJ_Cys-rich_dom_sf"/>
</dbReference>